<accession>A0A834BPX7</accession>
<dbReference type="PANTHER" id="PTHR26451">
    <property type="entry name" value="G_PROTEIN_RECEP_F1_2 DOMAIN-CONTAINING PROTEIN"/>
    <property type="match status" value="1"/>
</dbReference>
<feature type="transmembrane region" description="Helical" evidence="5">
    <location>
        <begin position="101"/>
        <end position="119"/>
    </location>
</feature>
<dbReference type="SUPFAM" id="SSF81321">
    <property type="entry name" value="Family A G protein-coupled receptor-like"/>
    <property type="match status" value="1"/>
</dbReference>
<feature type="transmembrane region" description="Helical" evidence="5">
    <location>
        <begin position="279"/>
        <end position="301"/>
    </location>
</feature>
<feature type="transmembrane region" description="Helical" evidence="5">
    <location>
        <begin position="154"/>
        <end position="176"/>
    </location>
</feature>
<feature type="domain" description="G-protein coupled receptors family 1 profile" evidence="6">
    <location>
        <begin position="55"/>
        <end position="299"/>
    </location>
</feature>
<protein>
    <recommendedName>
        <fullName evidence="6">G-protein coupled receptors family 1 profile domain-containing protein</fullName>
    </recommendedName>
</protein>
<dbReference type="InterPro" id="IPR017452">
    <property type="entry name" value="GPCR_Rhodpsn_7TM"/>
</dbReference>
<evidence type="ECO:0000256" key="5">
    <source>
        <dbReference type="SAM" id="Phobius"/>
    </source>
</evidence>
<evidence type="ECO:0000256" key="1">
    <source>
        <dbReference type="ARBA" id="ARBA00004370"/>
    </source>
</evidence>
<dbReference type="GO" id="GO:0016020">
    <property type="term" value="C:membrane"/>
    <property type="evidence" value="ECO:0007669"/>
    <property type="project" value="UniProtKB-SubCell"/>
</dbReference>
<evidence type="ECO:0000313" key="8">
    <source>
        <dbReference type="Proteomes" id="UP000646548"/>
    </source>
</evidence>
<dbReference type="AlphaFoldDB" id="A0A834BPX7"/>
<gene>
    <name evidence="7" type="ORF">FQA47_013846</name>
</gene>
<dbReference type="GO" id="GO:0004984">
    <property type="term" value="F:olfactory receptor activity"/>
    <property type="evidence" value="ECO:0007669"/>
    <property type="project" value="TreeGrafter"/>
</dbReference>
<evidence type="ECO:0000256" key="3">
    <source>
        <dbReference type="ARBA" id="ARBA00022989"/>
    </source>
</evidence>
<evidence type="ECO:0000256" key="2">
    <source>
        <dbReference type="ARBA" id="ARBA00022692"/>
    </source>
</evidence>
<keyword evidence="2 5" id="KW-0812">Transmembrane</keyword>
<name>A0A834BPX7_ORYME</name>
<feature type="transmembrane region" description="Helical" evidence="5">
    <location>
        <begin position="210"/>
        <end position="229"/>
    </location>
</feature>
<evidence type="ECO:0000259" key="6">
    <source>
        <dbReference type="PROSITE" id="PS50262"/>
    </source>
</evidence>
<dbReference type="Proteomes" id="UP000646548">
    <property type="component" value="Unassembled WGS sequence"/>
</dbReference>
<feature type="transmembrane region" description="Helical" evidence="5">
    <location>
        <begin position="125"/>
        <end position="142"/>
    </location>
</feature>
<dbReference type="EMBL" id="WKFB01000835">
    <property type="protein sequence ID" value="KAF6717448.1"/>
    <property type="molecule type" value="Genomic_DNA"/>
</dbReference>
<feature type="transmembrane region" description="Helical" evidence="5">
    <location>
        <begin position="38"/>
        <end position="55"/>
    </location>
</feature>
<dbReference type="Pfam" id="PF00001">
    <property type="entry name" value="7tm_1"/>
    <property type="match status" value="1"/>
</dbReference>
<evidence type="ECO:0000256" key="4">
    <source>
        <dbReference type="ARBA" id="ARBA00023136"/>
    </source>
</evidence>
<reference evidence="7" key="1">
    <citation type="journal article" name="BMC Genomics">
        <title>Long-read sequencing and de novo genome assembly of marine medaka (Oryzias melastigma).</title>
        <authorList>
            <person name="Liang P."/>
            <person name="Saqib H.S.A."/>
            <person name="Ni X."/>
            <person name="Shen Y."/>
        </authorList>
    </citation>
    <scope>NUCLEOTIDE SEQUENCE</scope>
    <source>
        <strain evidence="7">Bigg-433</strain>
    </source>
</reference>
<keyword evidence="4 5" id="KW-0472">Membrane</keyword>
<dbReference type="FunFam" id="1.20.1070.10:FF:000096">
    <property type="entry name" value="Odorant receptor 131-2"/>
    <property type="match status" value="1"/>
</dbReference>
<keyword evidence="3 5" id="KW-1133">Transmembrane helix</keyword>
<comment type="caution">
    <text evidence="7">The sequence shown here is derived from an EMBL/GenBank/DDBJ whole genome shotgun (WGS) entry which is preliminary data.</text>
</comment>
<evidence type="ECO:0000313" key="7">
    <source>
        <dbReference type="EMBL" id="KAF6717448.1"/>
    </source>
</evidence>
<dbReference type="InterPro" id="IPR000276">
    <property type="entry name" value="GPCR_Rhodpsn"/>
</dbReference>
<sequence length="359" mass="40765">MKDFSCHRQKSAAEEMNFSSVNDSFTETGKREQDFRAALVKNLIVSGLCISINYINSILVHTFRKHQILLSNPRYILFIHLVINDMIQLILSSVLFIMIQVVQTSVSVCLIFLMLAITTTYNTPLNLAVMAVECYIAVCMPLRHAQICTVRKTYVLIGLMWAVSGLSVLPDLLILVETKPLQYFYSTVLCFRDIVFSSQLSAEKRNISNAISLVLVWFTLFFTYFRILFAAKGAAADNKKARNTILLHGFQLLLSMLNYVRPLFEQGLLLLWPNDYPHIVFASFTMVQILPRFVSPIIYGLRDKTFRKCARGYLLCECSSARASQDAATSTTKPTLKLKIFLHFLHRCAASQNTQQKAA</sequence>
<dbReference type="InterPro" id="IPR052921">
    <property type="entry name" value="GPCR1_Superfamily_Member"/>
</dbReference>
<dbReference type="PROSITE" id="PS50262">
    <property type="entry name" value="G_PROTEIN_RECEP_F1_2"/>
    <property type="match status" value="1"/>
</dbReference>
<organism evidence="7 8">
    <name type="scientific">Oryzias melastigma</name>
    <name type="common">Marine medaka</name>
    <dbReference type="NCBI Taxonomy" id="30732"/>
    <lineage>
        <taxon>Eukaryota</taxon>
        <taxon>Metazoa</taxon>
        <taxon>Chordata</taxon>
        <taxon>Craniata</taxon>
        <taxon>Vertebrata</taxon>
        <taxon>Euteleostomi</taxon>
        <taxon>Actinopterygii</taxon>
        <taxon>Neopterygii</taxon>
        <taxon>Teleostei</taxon>
        <taxon>Neoteleostei</taxon>
        <taxon>Acanthomorphata</taxon>
        <taxon>Ovalentaria</taxon>
        <taxon>Atherinomorphae</taxon>
        <taxon>Beloniformes</taxon>
        <taxon>Adrianichthyidae</taxon>
        <taxon>Oryziinae</taxon>
        <taxon>Oryzias</taxon>
    </lineage>
</organism>
<dbReference type="Gene3D" id="1.20.1070.10">
    <property type="entry name" value="Rhodopsin 7-helix transmembrane proteins"/>
    <property type="match status" value="1"/>
</dbReference>
<dbReference type="GO" id="GO:0004930">
    <property type="term" value="F:G protein-coupled receptor activity"/>
    <property type="evidence" value="ECO:0007669"/>
    <property type="project" value="InterPro"/>
</dbReference>
<dbReference type="GO" id="GO:0005549">
    <property type="term" value="F:odorant binding"/>
    <property type="evidence" value="ECO:0007669"/>
    <property type="project" value="TreeGrafter"/>
</dbReference>
<feature type="transmembrane region" description="Helical" evidence="5">
    <location>
        <begin position="75"/>
        <end position="96"/>
    </location>
</feature>
<feature type="transmembrane region" description="Helical" evidence="5">
    <location>
        <begin position="241"/>
        <end position="259"/>
    </location>
</feature>
<proteinExistence type="predicted"/>
<comment type="subcellular location">
    <subcellularLocation>
        <location evidence="1">Membrane</location>
    </subcellularLocation>
</comment>
<dbReference type="PRINTS" id="PR00237">
    <property type="entry name" value="GPCRRHODOPSN"/>
</dbReference>
<dbReference type="PANTHER" id="PTHR26451:SF998">
    <property type="entry name" value="ODORANT RECEPTOR-RELATED"/>
    <property type="match status" value="1"/>
</dbReference>
<dbReference type="CDD" id="cd00637">
    <property type="entry name" value="7tm_classA_rhodopsin-like"/>
    <property type="match status" value="1"/>
</dbReference>